<evidence type="ECO:0000313" key="2">
    <source>
        <dbReference type="EMBL" id="EKU76318.1"/>
    </source>
</evidence>
<gene>
    <name evidence="2" type="ORF">HMPREF9718_01670</name>
</gene>
<dbReference type="HOGENOM" id="CLU_078472_0_0_5"/>
<dbReference type="InterPro" id="IPR035897">
    <property type="entry name" value="Toll_tir_struct_dom_sf"/>
</dbReference>
<dbReference type="SUPFAM" id="SSF52200">
    <property type="entry name" value="Toll/Interleukin receptor TIR domain"/>
    <property type="match status" value="1"/>
</dbReference>
<dbReference type="Gene3D" id="3.40.50.10140">
    <property type="entry name" value="Toll/interleukin-1 receptor homology (TIR) domain"/>
    <property type="match status" value="1"/>
</dbReference>
<sequence length="229" mass="25247">MALLEKVGSELQSRYTYTDIDAFFAALDISTSNVDSGGSNSKRVYAKAVLSRVPEAILLKVAGELDIVSAGSSFAQVTPPRNWQDTKAFRLFISHISKDKLIATRLKDALAKYDIAGFVAHEDIHPTLPWQDEIERGLQTMDALIAVHTVGFSASIWTQQEIGYALGRGTKVISFKMGEDPTGFIGKHQALPRRNRTAEQIAEEIDKLLAADPRTAERLQEAKDIARAF</sequence>
<proteinExistence type="predicted"/>
<accession>K9CWI7</accession>
<reference evidence="2 3" key="1">
    <citation type="submission" date="2012-09" db="EMBL/GenBank/DDBJ databases">
        <title>The Genome Sequence of Sphingobium yanoikuyae ATCC 51230.</title>
        <authorList>
            <consortium name="The Broad Institute Genome Sequencing Platform"/>
            <person name="Earl A."/>
            <person name="Ward D."/>
            <person name="Feldgarden M."/>
            <person name="Gevers D."/>
            <person name="Huys G."/>
            <person name="Walker B."/>
            <person name="Young S.K."/>
            <person name="Zeng Q."/>
            <person name="Gargeya S."/>
            <person name="Fitzgerald M."/>
            <person name="Haas B."/>
            <person name="Abouelleil A."/>
            <person name="Alvarado L."/>
            <person name="Arachchi H.M."/>
            <person name="Berlin A.M."/>
            <person name="Chapman S.B."/>
            <person name="Goldberg J."/>
            <person name="Griggs A."/>
            <person name="Gujja S."/>
            <person name="Hansen M."/>
            <person name="Howarth C."/>
            <person name="Imamovic A."/>
            <person name="Larimer J."/>
            <person name="McCowen C."/>
            <person name="Montmayeur A."/>
            <person name="Murphy C."/>
            <person name="Neiman D."/>
            <person name="Pearson M."/>
            <person name="Priest M."/>
            <person name="Roberts A."/>
            <person name="Saif S."/>
            <person name="Shea T."/>
            <person name="Sisk P."/>
            <person name="Sykes S."/>
            <person name="Wortman J."/>
            <person name="Nusbaum C."/>
            <person name="Birren B."/>
        </authorList>
    </citation>
    <scope>NUCLEOTIDE SEQUENCE [LARGE SCALE GENOMIC DNA]</scope>
    <source>
        <strain evidence="2 3">ATCC 51230</strain>
    </source>
</reference>
<dbReference type="GO" id="GO:0007165">
    <property type="term" value="P:signal transduction"/>
    <property type="evidence" value="ECO:0007669"/>
    <property type="project" value="InterPro"/>
</dbReference>
<dbReference type="RefSeq" id="WP_004208744.1">
    <property type="nucleotide sequence ID" value="NZ_JH992904.1"/>
</dbReference>
<dbReference type="EMBL" id="AGZU01000007">
    <property type="protein sequence ID" value="EKU76318.1"/>
    <property type="molecule type" value="Genomic_DNA"/>
</dbReference>
<organism evidence="2 3">
    <name type="scientific">Sphingobium yanoikuyae ATCC 51230</name>
    <dbReference type="NCBI Taxonomy" id="883163"/>
    <lineage>
        <taxon>Bacteria</taxon>
        <taxon>Pseudomonadati</taxon>
        <taxon>Pseudomonadota</taxon>
        <taxon>Alphaproteobacteria</taxon>
        <taxon>Sphingomonadales</taxon>
        <taxon>Sphingomonadaceae</taxon>
        <taxon>Sphingobium</taxon>
    </lineage>
</organism>
<dbReference type="Pfam" id="PF13676">
    <property type="entry name" value="TIR_2"/>
    <property type="match status" value="1"/>
</dbReference>
<dbReference type="InterPro" id="IPR000157">
    <property type="entry name" value="TIR_dom"/>
</dbReference>
<evidence type="ECO:0000313" key="3">
    <source>
        <dbReference type="Proteomes" id="UP000009887"/>
    </source>
</evidence>
<name>K9CWI7_SPHYA</name>
<dbReference type="AlphaFoldDB" id="K9CWI7"/>
<dbReference type="PATRIC" id="fig|883163.3.peg.1715"/>
<feature type="domain" description="TIR" evidence="1">
    <location>
        <begin position="92"/>
        <end position="194"/>
    </location>
</feature>
<keyword evidence="3" id="KW-1185">Reference proteome</keyword>
<evidence type="ECO:0000259" key="1">
    <source>
        <dbReference type="Pfam" id="PF13676"/>
    </source>
</evidence>
<protein>
    <recommendedName>
        <fullName evidence="1">TIR domain-containing protein</fullName>
    </recommendedName>
</protein>
<comment type="caution">
    <text evidence="2">The sequence shown here is derived from an EMBL/GenBank/DDBJ whole genome shotgun (WGS) entry which is preliminary data.</text>
</comment>
<dbReference type="Proteomes" id="UP000009887">
    <property type="component" value="Unassembled WGS sequence"/>
</dbReference>